<dbReference type="Pfam" id="PF10933">
    <property type="entry name" value="DUF2827"/>
    <property type="match status" value="1"/>
</dbReference>
<dbReference type="Proteomes" id="UP000006797">
    <property type="component" value="Chromosome"/>
</dbReference>
<protein>
    <recommendedName>
        <fullName evidence="3">DUF2827 domain-containing protein</fullName>
    </recommendedName>
</protein>
<dbReference type="KEGG" id="hil:HICON_13980"/>
<dbReference type="EMBL" id="FQ670204">
    <property type="protein sequence ID" value="CBY86861.1"/>
    <property type="molecule type" value="Genomic_DNA"/>
</dbReference>
<dbReference type="InterPro" id="IPR021234">
    <property type="entry name" value="DUF2827"/>
</dbReference>
<proteinExistence type="predicted"/>
<organism evidence="1 2">
    <name type="scientific">Haemophilus influenzae F3047</name>
    <dbReference type="NCBI Taxonomy" id="935897"/>
    <lineage>
        <taxon>Bacteria</taxon>
        <taxon>Pseudomonadati</taxon>
        <taxon>Pseudomonadota</taxon>
        <taxon>Gammaproteobacteria</taxon>
        <taxon>Pasteurellales</taxon>
        <taxon>Pasteurellaceae</taxon>
        <taxon>Haemophilus</taxon>
    </lineage>
</organism>
<dbReference type="AlphaFoldDB" id="A0AAV2U302"/>
<evidence type="ECO:0008006" key="3">
    <source>
        <dbReference type="Google" id="ProtNLM"/>
    </source>
</evidence>
<evidence type="ECO:0000313" key="1">
    <source>
        <dbReference type="EMBL" id="CBY86861.1"/>
    </source>
</evidence>
<dbReference type="RefSeq" id="WP_006995802.1">
    <property type="nucleotide sequence ID" value="NC_014922.1"/>
</dbReference>
<name>A0AAV2U302_HAEIF</name>
<accession>A0AAV2U302</accession>
<sequence>MRKYKIGITLNLEEKKSDIWSNGANQNVIFLYDLFKRLDIVEEVYLVSWGATNETTPPKGFMMENMNLNCAYIFDVIDELDILIEGGLSIEPVLSDRMHAHGGKVVCYKMGNDYVMDIEYVLFNQKPGRIFNGATFDAVWIIPQNENTGRSYLSIMLNCPVYQVPAIWAPTFCDLVINHLKTEHNIEFGYRPNLSREKWRIASFEPNTFVIKSCFTPILICEQAYRTAPEKFEHYYVTNIYDKKDHPTFFNFIGRTQMVRDGIMSVESRYQMPDFLTRYTDIVLAHQWENGLNYAYNDALYGGYPFIHNSRLLPKGVGYYYDQFDAFEGAEVLLDVMENHDKQHADYLKRANDYLDSLLPSNPINLYLYEKEIKRLFE</sequence>
<evidence type="ECO:0000313" key="2">
    <source>
        <dbReference type="Proteomes" id="UP000006797"/>
    </source>
</evidence>
<reference evidence="1 2" key="1">
    <citation type="journal article" date="2012" name="Emerg. Infect. Dis.">
        <title>Lineage-specific Virulence Determinants of Haemophilus influenzae Biogroup aegyptius.</title>
        <authorList>
            <person name="Strouts F.R."/>
            <person name="Power P."/>
            <person name="Croucher N.J."/>
            <person name="Corton N."/>
            <person name="van Tonder A."/>
            <person name="Quail M.A."/>
            <person name="Langford P.R."/>
            <person name="Hudson M.J."/>
            <person name="Parkhill J."/>
            <person name="Kroll J.S."/>
            <person name="Bentley S.D."/>
        </authorList>
    </citation>
    <scope>NUCLEOTIDE SEQUENCE [LARGE SCALE GENOMIC DNA]</scope>
    <source>
        <strain evidence="1 2">F3047</strain>
    </source>
</reference>
<gene>
    <name evidence="1" type="ORF">HICON_13980</name>
</gene>